<dbReference type="STRING" id="118168.MC7420_6329"/>
<keyword evidence="2 3" id="KW-0808">Transferase</keyword>
<dbReference type="PANTHER" id="PTHR11927:SF9">
    <property type="entry name" value="L-FUCOSYLTRANSFERASE"/>
    <property type="match status" value="1"/>
</dbReference>
<sequence>MLSLNKNFLFVHIPKSCILKEVYIYMISFPNLGKGVRLGNQMFQYAFLRSTARRLGVKFYCPAWSGDSLFTLNDQEERVSQPEGITKQYRQGLNPGFSENALSIQDGTEISGYFQSDKYYDNPDLVRQWFSLKEEKIASIRDRFSRLNFANSVGMHLRFGDVVGQLKRPPMRRSYYKKALSYIPNQELILVFSDEPERTKKMLDGLSGNFLFLSGHKNYEDLYLMTKCQHFICSYSTFSWWGAWLGGERERTVIYPKEGQYRPGYGRKAEGVSCESWIEVQSLRGFLDDYRLVSRLEKRLPKSLMNFFY</sequence>
<dbReference type="OrthoDB" id="9794601at2"/>
<dbReference type="GO" id="GO:0008107">
    <property type="term" value="F:galactoside 2-alpha-L-fucosyltransferase activity"/>
    <property type="evidence" value="ECO:0007669"/>
    <property type="project" value="InterPro"/>
</dbReference>
<dbReference type="GO" id="GO:0016020">
    <property type="term" value="C:membrane"/>
    <property type="evidence" value="ECO:0007669"/>
    <property type="project" value="InterPro"/>
</dbReference>
<dbReference type="RefSeq" id="WP_006100814.1">
    <property type="nucleotide sequence ID" value="NZ_DS989848.1"/>
</dbReference>
<dbReference type="PANTHER" id="PTHR11927">
    <property type="entry name" value="GALACTOSIDE 2-L-FUCOSYLTRANSFERASE"/>
    <property type="match status" value="1"/>
</dbReference>
<evidence type="ECO:0000256" key="2">
    <source>
        <dbReference type="ARBA" id="ARBA00022679"/>
    </source>
</evidence>
<dbReference type="InterPro" id="IPR002516">
    <property type="entry name" value="Glyco_trans_11"/>
</dbReference>
<dbReference type="Proteomes" id="UP000003835">
    <property type="component" value="Unassembled WGS sequence"/>
</dbReference>
<dbReference type="GO" id="GO:0005975">
    <property type="term" value="P:carbohydrate metabolic process"/>
    <property type="evidence" value="ECO:0007669"/>
    <property type="project" value="InterPro"/>
</dbReference>
<accession>B4VQC5</accession>
<proteinExistence type="predicted"/>
<dbReference type="HOGENOM" id="CLU_043399_3_1_3"/>
<reference evidence="3 4" key="1">
    <citation type="submission" date="2008-07" db="EMBL/GenBank/DDBJ databases">
        <authorList>
            <person name="Tandeau de Marsac N."/>
            <person name="Ferriera S."/>
            <person name="Johnson J."/>
            <person name="Kravitz S."/>
            <person name="Beeson K."/>
            <person name="Sutton G."/>
            <person name="Rogers Y.-H."/>
            <person name="Friedman R."/>
            <person name="Frazier M."/>
            <person name="Venter J.C."/>
        </authorList>
    </citation>
    <scope>NUCLEOTIDE SEQUENCE [LARGE SCALE GENOMIC DNA]</scope>
    <source>
        <strain evidence="3 4">PCC 7420</strain>
    </source>
</reference>
<gene>
    <name evidence="3" type="ORF">MC7420_6329</name>
</gene>
<keyword evidence="4" id="KW-1185">Reference proteome</keyword>
<dbReference type="eggNOG" id="COG0438">
    <property type="taxonomic scope" value="Bacteria"/>
</dbReference>
<dbReference type="Pfam" id="PF01531">
    <property type="entry name" value="Glyco_transf_11"/>
    <property type="match status" value="1"/>
</dbReference>
<keyword evidence="1" id="KW-0328">Glycosyltransferase</keyword>
<evidence type="ECO:0000313" key="4">
    <source>
        <dbReference type="Proteomes" id="UP000003835"/>
    </source>
</evidence>
<evidence type="ECO:0000256" key="1">
    <source>
        <dbReference type="ARBA" id="ARBA00022676"/>
    </source>
</evidence>
<name>B4VQC5_9CYAN</name>
<dbReference type="AlphaFoldDB" id="B4VQC5"/>
<protein>
    <submittedName>
        <fullName evidence="3">Glycosyl transferase family 11</fullName>
    </submittedName>
</protein>
<dbReference type="CDD" id="cd11301">
    <property type="entry name" value="Fut1_Fut2_like"/>
    <property type="match status" value="1"/>
</dbReference>
<dbReference type="EMBL" id="DS989848">
    <property type="protein sequence ID" value="EDX75674.1"/>
    <property type="molecule type" value="Genomic_DNA"/>
</dbReference>
<evidence type="ECO:0000313" key="3">
    <source>
        <dbReference type="EMBL" id="EDX75674.1"/>
    </source>
</evidence>
<organism evidence="3 4">
    <name type="scientific">Coleofasciculus chthonoplastes PCC 7420</name>
    <dbReference type="NCBI Taxonomy" id="118168"/>
    <lineage>
        <taxon>Bacteria</taxon>
        <taxon>Bacillati</taxon>
        <taxon>Cyanobacteriota</taxon>
        <taxon>Cyanophyceae</taxon>
        <taxon>Coleofasciculales</taxon>
        <taxon>Coleofasciculaceae</taxon>
        <taxon>Coleofasciculus</taxon>
    </lineage>
</organism>